<evidence type="ECO:0000313" key="11">
    <source>
        <dbReference type="Proteomes" id="UP001330749"/>
    </source>
</evidence>
<gene>
    <name evidence="10" type="ORF">P4447_03170</name>
</gene>
<evidence type="ECO:0000259" key="9">
    <source>
        <dbReference type="Pfam" id="PF25198"/>
    </source>
</evidence>
<evidence type="ECO:0000313" key="10">
    <source>
        <dbReference type="EMBL" id="MED3561551.1"/>
    </source>
</evidence>
<dbReference type="PANTHER" id="PTHR35789">
    <property type="entry name" value="SPORE GERMINATION PROTEIN B3"/>
    <property type="match status" value="1"/>
</dbReference>
<comment type="caution">
    <text evidence="10">The sequence shown here is derived from an EMBL/GenBank/DDBJ whole genome shotgun (WGS) entry which is preliminary data.</text>
</comment>
<organism evidence="10 11">
    <name type="scientific">Bacillus xiapuensis</name>
    <dbReference type="NCBI Taxonomy" id="2014075"/>
    <lineage>
        <taxon>Bacteria</taxon>
        <taxon>Bacillati</taxon>
        <taxon>Bacillota</taxon>
        <taxon>Bacilli</taxon>
        <taxon>Bacillales</taxon>
        <taxon>Bacillaceae</taxon>
        <taxon>Bacillus</taxon>
    </lineage>
</organism>
<name>A0ABU6N7Z1_9BACI</name>
<dbReference type="EMBL" id="JARMQG010000032">
    <property type="protein sequence ID" value="MED3561551.1"/>
    <property type="molecule type" value="Genomic_DNA"/>
</dbReference>
<keyword evidence="11" id="KW-1185">Reference proteome</keyword>
<keyword evidence="5" id="KW-0472">Membrane</keyword>
<proteinExistence type="inferred from homology"/>
<accession>A0ABU6N7Z1</accession>
<dbReference type="PROSITE" id="PS51257">
    <property type="entry name" value="PROKAR_LIPOPROTEIN"/>
    <property type="match status" value="1"/>
</dbReference>
<feature type="domain" description="Spore germination protein N-terminal" evidence="9">
    <location>
        <begin position="21"/>
        <end position="175"/>
    </location>
</feature>
<protein>
    <submittedName>
        <fullName evidence="10">Ger(X)C family spore germination protein</fullName>
    </submittedName>
</protein>
<comment type="subcellular location">
    <subcellularLocation>
        <location evidence="1">Membrane</location>
        <topology evidence="1">Lipid-anchor</topology>
    </subcellularLocation>
</comment>
<comment type="similarity">
    <text evidence="2">Belongs to the GerABKC lipoprotein family.</text>
</comment>
<dbReference type="NCBIfam" id="TIGR02887">
    <property type="entry name" value="spore_ger_x_C"/>
    <property type="match status" value="1"/>
</dbReference>
<dbReference type="PANTHER" id="PTHR35789:SF1">
    <property type="entry name" value="SPORE GERMINATION PROTEIN B3"/>
    <property type="match status" value="1"/>
</dbReference>
<evidence type="ECO:0000256" key="5">
    <source>
        <dbReference type="ARBA" id="ARBA00023136"/>
    </source>
</evidence>
<evidence type="ECO:0000256" key="2">
    <source>
        <dbReference type="ARBA" id="ARBA00007886"/>
    </source>
</evidence>
<dbReference type="Gene3D" id="3.30.300.210">
    <property type="entry name" value="Nutrient germinant receptor protein C, domain 3"/>
    <property type="match status" value="1"/>
</dbReference>
<dbReference type="InterPro" id="IPR008844">
    <property type="entry name" value="Spore_GerAC-like"/>
</dbReference>
<dbReference type="InterPro" id="IPR046953">
    <property type="entry name" value="Spore_GerAC-like_C"/>
</dbReference>
<evidence type="ECO:0000256" key="6">
    <source>
        <dbReference type="ARBA" id="ARBA00023139"/>
    </source>
</evidence>
<dbReference type="RefSeq" id="WP_327966432.1">
    <property type="nucleotide sequence ID" value="NZ_JARMQG010000032.1"/>
</dbReference>
<feature type="domain" description="Spore germination GerAC-like C-terminal" evidence="8">
    <location>
        <begin position="211"/>
        <end position="373"/>
    </location>
</feature>
<dbReference type="Pfam" id="PF25198">
    <property type="entry name" value="Spore_GerAC_N"/>
    <property type="match status" value="1"/>
</dbReference>
<dbReference type="InterPro" id="IPR057336">
    <property type="entry name" value="GerAC_N"/>
</dbReference>
<evidence type="ECO:0000256" key="3">
    <source>
        <dbReference type="ARBA" id="ARBA00022544"/>
    </source>
</evidence>
<dbReference type="Pfam" id="PF05504">
    <property type="entry name" value="Spore_GerAC"/>
    <property type="match status" value="1"/>
</dbReference>
<dbReference type="InterPro" id="IPR038501">
    <property type="entry name" value="Spore_GerAC_C_sf"/>
</dbReference>
<evidence type="ECO:0000256" key="7">
    <source>
        <dbReference type="ARBA" id="ARBA00023288"/>
    </source>
</evidence>
<evidence type="ECO:0000259" key="8">
    <source>
        <dbReference type="Pfam" id="PF05504"/>
    </source>
</evidence>
<sequence length="386" mass="43662">MKNLKWAFFLCPLLLTGCWSQLELNERAFVAGIYIDKASNGHMEVSLSFTLPNRLVPGDLGGAGTSGKPYTILSATGKSFTEAYKKIQATITRSISWGHTRIIVISEEMARDGIKDILEFVIREPSLNINQALLIAPGKAKDIEELTPIFERFPTAIPISFTQRKVTLDTTPKDFLETKNGDMIVGLLSKKYIKMLSEDGKKGLFVSPGEMALFHNYKMVGKLDIEVGRGSFWLRNLVKGAEVTIKSPTDQNLISLLVMNAHTKIRPSKKEPYTFNVEIKADGNISESHSDMDLSNQKQVVQLERIAEKQIRNRVQAALKASQEVKADVFQFGEYLSWYKPKIWKEIKGDWPEVYSQKAKINVHLDLQIERHGAENNPFWEKERNS</sequence>
<keyword evidence="6" id="KW-0564">Palmitate</keyword>
<keyword evidence="4" id="KW-0732">Signal</keyword>
<reference evidence="10 11" key="1">
    <citation type="submission" date="2023-03" db="EMBL/GenBank/DDBJ databases">
        <title>Bacillus Genome Sequencing.</title>
        <authorList>
            <person name="Dunlap C."/>
        </authorList>
    </citation>
    <scope>NUCLEOTIDE SEQUENCE [LARGE SCALE GENOMIC DNA]</scope>
    <source>
        <strain evidence="10 11">B-14544</strain>
    </source>
</reference>
<dbReference type="Proteomes" id="UP001330749">
    <property type="component" value="Unassembled WGS sequence"/>
</dbReference>
<evidence type="ECO:0000256" key="1">
    <source>
        <dbReference type="ARBA" id="ARBA00004635"/>
    </source>
</evidence>
<keyword evidence="3" id="KW-0309">Germination</keyword>
<keyword evidence="7" id="KW-0449">Lipoprotein</keyword>
<evidence type="ECO:0000256" key="4">
    <source>
        <dbReference type="ARBA" id="ARBA00022729"/>
    </source>
</evidence>